<proteinExistence type="predicted"/>
<feature type="region of interest" description="Disordered" evidence="1">
    <location>
        <begin position="1"/>
        <end position="39"/>
    </location>
</feature>
<name>Q21CJ8_RHOPB</name>
<dbReference type="EMBL" id="CP000301">
    <property type="protein sequence ID" value="ABD85888.1"/>
    <property type="molecule type" value="Genomic_DNA"/>
</dbReference>
<organism evidence="2">
    <name type="scientific">Rhodopseudomonas palustris (strain BisB18)</name>
    <dbReference type="NCBI Taxonomy" id="316056"/>
    <lineage>
        <taxon>Bacteria</taxon>
        <taxon>Pseudomonadati</taxon>
        <taxon>Pseudomonadota</taxon>
        <taxon>Alphaproteobacteria</taxon>
        <taxon>Hyphomicrobiales</taxon>
        <taxon>Nitrobacteraceae</taxon>
        <taxon>Rhodopseudomonas</taxon>
    </lineage>
</organism>
<accession>Q21CJ8</accession>
<dbReference type="STRING" id="316056.RPC_0313"/>
<sequence>MTVDTTDYQPNGRHPEEPGVAQRSRASRRMGCKRCGAAPTRGRILRGSRETRERPRMTALFWWRARRATRRDHVARSRNGRAALLRTPVTIDTTDYQPNGRHPEEPGVAQRRRASRRMGCKDWWPHPSRLARAPQDDGVVLAESARATRA</sequence>
<evidence type="ECO:0000313" key="2">
    <source>
        <dbReference type="EMBL" id="ABD85888.1"/>
    </source>
</evidence>
<evidence type="ECO:0000256" key="1">
    <source>
        <dbReference type="SAM" id="MobiDB-lite"/>
    </source>
</evidence>
<reference evidence="2" key="1">
    <citation type="submission" date="2006-03" db="EMBL/GenBank/DDBJ databases">
        <title>Complete sequence of Rhodopseudomonas palustris BisB18.</title>
        <authorList>
            <consortium name="US DOE Joint Genome Institute"/>
            <person name="Copeland A."/>
            <person name="Lucas S."/>
            <person name="Lapidus A."/>
            <person name="Barry K."/>
            <person name="Detter J.C."/>
            <person name="Glavina del Rio T."/>
            <person name="Hammon N."/>
            <person name="Israni S."/>
            <person name="Dalin E."/>
            <person name="Tice H."/>
            <person name="Pitluck S."/>
            <person name="Chain P."/>
            <person name="Malfatti S."/>
            <person name="Shin M."/>
            <person name="Vergez L."/>
            <person name="Schmutz J."/>
            <person name="Larimer F."/>
            <person name="Land M."/>
            <person name="Hauser L."/>
            <person name="Pelletier D.A."/>
            <person name="Kyrpides N."/>
            <person name="Anderson I."/>
            <person name="Oda Y."/>
            <person name="Harwood C.S."/>
            <person name="Richardson P."/>
        </authorList>
    </citation>
    <scope>NUCLEOTIDE SEQUENCE [LARGE SCALE GENOMIC DNA]</scope>
    <source>
        <strain evidence="2">BisB18</strain>
    </source>
</reference>
<dbReference type="AlphaFoldDB" id="Q21CJ8"/>
<dbReference type="KEGG" id="rpc:RPC_0313"/>
<protein>
    <submittedName>
        <fullName evidence="2">Uncharacterized protein</fullName>
    </submittedName>
</protein>
<gene>
    <name evidence="2" type="ordered locus">RPC_0313</name>
</gene>
<dbReference type="HOGENOM" id="CLU_1739123_0_0_5"/>
<feature type="region of interest" description="Disordered" evidence="1">
    <location>
        <begin position="90"/>
        <end position="137"/>
    </location>
</feature>